<dbReference type="InterPro" id="IPR001251">
    <property type="entry name" value="CRAL-TRIO_dom"/>
</dbReference>
<dbReference type="EMBL" id="CAJVNV010000140">
    <property type="protein sequence ID" value="CAG8073851.1"/>
    <property type="molecule type" value="Genomic_DNA"/>
</dbReference>
<organism evidence="3 4">
    <name type="scientific">Penicillium nalgiovense</name>
    <dbReference type="NCBI Taxonomy" id="60175"/>
    <lineage>
        <taxon>Eukaryota</taxon>
        <taxon>Fungi</taxon>
        <taxon>Dikarya</taxon>
        <taxon>Ascomycota</taxon>
        <taxon>Pezizomycotina</taxon>
        <taxon>Eurotiomycetes</taxon>
        <taxon>Eurotiomycetidae</taxon>
        <taxon>Eurotiales</taxon>
        <taxon>Aspergillaceae</taxon>
        <taxon>Penicillium</taxon>
    </lineage>
</organism>
<gene>
    <name evidence="3" type="ORF">PNAL_LOCUS3934</name>
</gene>
<dbReference type="OrthoDB" id="30289at2759"/>
<dbReference type="Pfam" id="PF00650">
    <property type="entry name" value="CRAL_TRIO"/>
    <property type="match status" value="1"/>
</dbReference>
<feature type="region of interest" description="Disordered" evidence="1">
    <location>
        <begin position="350"/>
        <end position="372"/>
    </location>
</feature>
<sequence>MAAVQPNFGIPSEHEASFKALTQSTQEKAFLSRPESLEIRDLCDGISDPPTLLCVILCMRNSGLVSIRADPTRRFLVARQFDPDGALKQFQEACEFRENKHILRLYDSVDISDFEQARQFYPHWSGRRDKKGLPICMFDLDHLDRDTVALWETTRKNSCWTYSKSGNDEPPKPDMLQLASVYYDNLVRFILPLCSMMTDRPNPSVPVTNSIYVVDASNLSIKQAWGLRSFAQEISWLLSTCYPETIERIFVCNAPSYYSTVWKFLKAWVDPRTAEKIVVLMESEVLPTLREYIDDANIPAKFGGGFQFTHGMLPDLDDNIQQLLNSDSSKSLPPGPLKWIQDSDGRRTALAVGSKSGSERSDKIATLDQNGQ</sequence>
<dbReference type="InterPro" id="IPR051026">
    <property type="entry name" value="PI/PC_transfer"/>
</dbReference>
<dbReference type="PANTHER" id="PTHR45657">
    <property type="entry name" value="CRAL-TRIO DOMAIN-CONTAINING PROTEIN YKL091C-RELATED"/>
    <property type="match status" value="1"/>
</dbReference>
<evidence type="ECO:0000313" key="4">
    <source>
        <dbReference type="Proteomes" id="UP001153461"/>
    </source>
</evidence>
<evidence type="ECO:0000313" key="3">
    <source>
        <dbReference type="EMBL" id="CAG8073851.1"/>
    </source>
</evidence>
<dbReference type="PANTHER" id="PTHR45657:SF20">
    <property type="entry name" value="CRAL_TRIO DOMAIN PROTEIN (AFU_ORTHOLOGUE AFUA_5G00680)"/>
    <property type="match status" value="1"/>
</dbReference>
<evidence type="ECO:0000259" key="2">
    <source>
        <dbReference type="PROSITE" id="PS50191"/>
    </source>
</evidence>
<dbReference type="SMART" id="SM00516">
    <property type="entry name" value="SEC14"/>
    <property type="match status" value="1"/>
</dbReference>
<accession>A0A9W4MTY3</accession>
<dbReference type="CDD" id="cd00170">
    <property type="entry name" value="SEC14"/>
    <property type="match status" value="1"/>
</dbReference>
<comment type="caution">
    <text evidence="3">The sequence shown here is derived from an EMBL/GenBank/DDBJ whole genome shotgun (WGS) entry which is preliminary data.</text>
</comment>
<protein>
    <recommendedName>
        <fullName evidence="2">CRAL-TRIO domain-containing protein</fullName>
    </recommendedName>
</protein>
<dbReference type="PROSITE" id="PS50191">
    <property type="entry name" value="CRAL_TRIO"/>
    <property type="match status" value="1"/>
</dbReference>
<name>A0A9W4MTY3_PENNA</name>
<evidence type="ECO:0000256" key="1">
    <source>
        <dbReference type="SAM" id="MobiDB-lite"/>
    </source>
</evidence>
<proteinExistence type="predicted"/>
<dbReference type="InterPro" id="IPR036865">
    <property type="entry name" value="CRAL-TRIO_dom_sf"/>
</dbReference>
<feature type="domain" description="CRAL-TRIO" evidence="2">
    <location>
        <begin position="126"/>
        <end position="310"/>
    </location>
</feature>
<dbReference type="SUPFAM" id="SSF52087">
    <property type="entry name" value="CRAL/TRIO domain"/>
    <property type="match status" value="1"/>
</dbReference>
<dbReference type="Proteomes" id="UP001153461">
    <property type="component" value="Unassembled WGS sequence"/>
</dbReference>
<dbReference type="AlphaFoldDB" id="A0A9W4MTY3"/>
<reference evidence="3" key="1">
    <citation type="submission" date="2021-07" db="EMBL/GenBank/DDBJ databases">
        <authorList>
            <person name="Branca A.L. A."/>
        </authorList>
    </citation>
    <scope>NUCLEOTIDE SEQUENCE</scope>
</reference>
<dbReference type="Gene3D" id="3.40.525.10">
    <property type="entry name" value="CRAL-TRIO lipid binding domain"/>
    <property type="match status" value="1"/>
</dbReference>